<feature type="domain" description="IraD/Gp25-like" evidence="2">
    <location>
        <begin position="39"/>
        <end position="143"/>
    </location>
</feature>
<evidence type="ECO:0000313" key="3">
    <source>
        <dbReference type="EMBL" id="GEC97391.1"/>
    </source>
</evidence>
<dbReference type="RefSeq" id="WP_246093732.1">
    <property type="nucleotide sequence ID" value="NZ_BJNV01000082.1"/>
</dbReference>
<evidence type="ECO:0000259" key="2">
    <source>
        <dbReference type="Pfam" id="PF04965"/>
    </source>
</evidence>
<name>A0A4Y4CWV0_ZOORA</name>
<feature type="region of interest" description="Disordered" evidence="1">
    <location>
        <begin position="1"/>
        <end position="21"/>
    </location>
</feature>
<dbReference type="EMBL" id="BJNV01000082">
    <property type="protein sequence ID" value="GEC97391.1"/>
    <property type="molecule type" value="Genomic_DNA"/>
</dbReference>
<feature type="compositionally biased region" description="Polar residues" evidence="1">
    <location>
        <begin position="1"/>
        <end position="10"/>
    </location>
</feature>
<dbReference type="PANTHER" id="PTHR38595:SF1">
    <property type="entry name" value="TYPE VI SECRETION SYSTEM COMPONENT TSSE1"/>
    <property type="match status" value="1"/>
</dbReference>
<reference evidence="3 4" key="1">
    <citation type="submission" date="2019-06" db="EMBL/GenBank/DDBJ databases">
        <title>Whole genome shotgun sequence of Zoogloea ramigera NBRC 15342.</title>
        <authorList>
            <person name="Hosoyama A."/>
            <person name="Uohara A."/>
            <person name="Ohji S."/>
            <person name="Ichikawa N."/>
        </authorList>
    </citation>
    <scope>NUCLEOTIDE SEQUENCE [LARGE SCALE GENOMIC DNA]</scope>
    <source>
        <strain evidence="3 4">NBRC 15342</strain>
    </source>
</reference>
<comment type="caution">
    <text evidence="3">The sequence shown here is derived from an EMBL/GenBank/DDBJ whole genome shotgun (WGS) entry which is preliminary data.</text>
</comment>
<sequence>MADPSSTERLQPSLLDRLTDDAPTVLTEPREARVLTKGQLRTAVLRDLAALMNAICLGAGDDLSAYPEVERSVLNYGMPAFAGETASTLDVHDLEEGIRSAILRFEPRVLPNSLLVEAMATDNGLGWHNVVSVRISAQVWAQPVPLELLLRTEVDLETGQVALAELAA</sequence>
<proteinExistence type="predicted"/>
<dbReference type="InterPro" id="IPR017737">
    <property type="entry name" value="TssE1-like"/>
</dbReference>
<gene>
    <name evidence="3" type="ORF">ZRA01_34640</name>
</gene>
<organism evidence="3 4">
    <name type="scientific">Zoogloea ramigera</name>
    <dbReference type="NCBI Taxonomy" id="350"/>
    <lineage>
        <taxon>Bacteria</taxon>
        <taxon>Pseudomonadati</taxon>
        <taxon>Pseudomonadota</taxon>
        <taxon>Betaproteobacteria</taxon>
        <taxon>Rhodocyclales</taxon>
        <taxon>Zoogloeaceae</taxon>
        <taxon>Zoogloea</taxon>
    </lineage>
</organism>
<dbReference type="InterPro" id="IPR053176">
    <property type="entry name" value="T6SS_TssE1-like"/>
</dbReference>
<accession>A0A4Y4CWV0</accession>
<dbReference type="NCBIfam" id="TIGR03357">
    <property type="entry name" value="VI_zyme"/>
    <property type="match status" value="1"/>
</dbReference>
<dbReference type="InterPro" id="IPR007048">
    <property type="entry name" value="IraD/Gp25-like"/>
</dbReference>
<protein>
    <recommendedName>
        <fullName evidence="2">IraD/Gp25-like domain-containing protein</fullName>
    </recommendedName>
</protein>
<dbReference type="Pfam" id="PF04965">
    <property type="entry name" value="GPW_gp25"/>
    <property type="match status" value="1"/>
</dbReference>
<evidence type="ECO:0000313" key="4">
    <source>
        <dbReference type="Proteomes" id="UP000318422"/>
    </source>
</evidence>
<dbReference type="AlphaFoldDB" id="A0A4Y4CWV0"/>
<evidence type="ECO:0000256" key="1">
    <source>
        <dbReference type="SAM" id="MobiDB-lite"/>
    </source>
</evidence>
<dbReference type="PANTHER" id="PTHR38595">
    <property type="entry name" value="CYTOPLASMIC PROTEIN-RELATED"/>
    <property type="match status" value="1"/>
</dbReference>
<keyword evidence="4" id="KW-1185">Reference proteome</keyword>
<dbReference type="SUPFAM" id="SSF160719">
    <property type="entry name" value="gpW/gp25-like"/>
    <property type="match status" value="1"/>
</dbReference>
<dbReference type="Proteomes" id="UP000318422">
    <property type="component" value="Unassembled WGS sequence"/>
</dbReference>